<evidence type="ECO:0000313" key="2">
    <source>
        <dbReference type="Proteomes" id="UP000823775"/>
    </source>
</evidence>
<proteinExistence type="predicted"/>
<name>A0ABS8S9W0_DATST</name>
<dbReference type="EMBL" id="JACEIK010000356">
    <property type="protein sequence ID" value="MCD7455630.1"/>
    <property type="molecule type" value="Genomic_DNA"/>
</dbReference>
<sequence>MPFHPYFPEFVKEFNASYRARWDILKHKGKVDKMPHFSSMLIWGKEVPITSDKINYIFCNELVCPSRDFKRKLADKDDQLEWVAKKIVVGQPYCPTTKGVIHRHDLKFEAGMWLD</sequence>
<reference evidence="1 2" key="1">
    <citation type="journal article" date="2021" name="BMC Genomics">
        <title>Datura genome reveals duplications of psychoactive alkaloid biosynthetic genes and high mutation rate following tissue culture.</title>
        <authorList>
            <person name="Rajewski A."/>
            <person name="Carter-House D."/>
            <person name="Stajich J."/>
            <person name="Litt A."/>
        </authorList>
    </citation>
    <scope>NUCLEOTIDE SEQUENCE [LARGE SCALE GENOMIC DNA]</scope>
    <source>
        <strain evidence="1">AR-01</strain>
    </source>
</reference>
<dbReference type="Proteomes" id="UP000823775">
    <property type="component" value="Unassembled WGS sequence"/>
</dbReference>
<accession>A0ABS8S9W0</accession>
<keyword evidence="2" id="KW-1185">Reference proteome</keyword>
<gene>
    <name evidence="1" type="ORF">HAX54_028905</name>
</gene>
<protein>
    <submittedName>
        <fullName evidence="1">Uncharacterized protein</fullName>
    </submittedName>
</protein>
<organism evidence="1 2">
    <name type="scientific">Datura stramonium</name>
    <name type="common">Jimsonweed</name>
    <name type="synonym">Common thornapple</name>
    <dbReference type="NCBI Taxonomy" id="4076"/>
    <lineage>
        <taxon>Eukaryota</taxon>
        <taxon>Viridiplantae</taxon>
        <taxon>Streptophyta</taxon>
        <taxon>Embryophyta</taxon>
        <taxon>Tracheophyta</taxon>
        <taxon>Spermatophyta</taxon>
        <taxon>Magnoliopsida</taxon>
        <taxon>eudicotyledons</taxon>
        <taxon>Gunneridae</taxon>
        <taxon>Pentapetalae</taxon>
        <taxon>asterids</taxon>
        <taxon>lamiids</taxon>
        <taxon>Solanales</taxon>
        <taxon>Solanaceae</taxon>
        <taxon>Solanoideae</taxon>
        <taxon>Datureae</taxon>
        <taxon>Datura</taxon>
    </lineage>
</organism>
<comment type="caution">
    <text evidence="1">The sequence shown here is derived from an EMBL/GenBank/DDBJ whole genome shotgun (WGS) entry which is preliminary data.</text>
</comment>
<evidence type="ECO:0000313" key="1">
    <source>
        <dbReference type="EMBL" id="MCD7455630.1"/>
    </source>
</evidence>